<sequence>MEVWETAVSHPALSAGQARAGGGRRDPGGGLIRRGAAAALAALMEPLSIPAGDAPPRRAAPREGGRRKRTSFSKAQLELLVRTFEKQPYPGIALREQLSGLTDIPDPSRAALKAPRPAAGRRVELCFLSQVWFQNRRARQLNRKKNEGAVRPSQPACNCVPSLHLTRRPCF</sequence>
<feature type="domain" description="Homeobox" evidence="8">
    <location>
        <begin position="63"/>
        <end position="143"/>
    </location>
</feature>
<keyword evidence="4 5" id="KW-0539">Nucleus</keyword>
<dbReference type="InterPro" id="IPR009057">
    <property type="entry name" value="Homeodomain-like_sf"/>
</dbReference>
<evidence type="ECO:0000256" key="7">
    <source>
        <dbReference type="SAM" id="MobiDB-lite"/>
    </source>
</evidence>
<comment type="subcellular location">
    <subcellularLocation>
        <location evidence="1 5 6">Nucleus</location>
    </subcellularLocation>
</comment>
<reference evidence="9" key="1">
    <citation type="submission" date="2020-11" db="EMBL/GenBank/DDBJ databases">
        <title>Gallus gallus (Chicken) genome, bGalGal1, GRCg7b, maternal haplotype autosomes + Z &amp; W.</title>
        <authorList>
            <person name="Warren W."/>
            <person name="Formenti G."/>
            <person name="Fedrigo O."/>
            <person name="Haase B."/>
            <person name="Mountcastle J."/>
            <person name="Balacco J."/>
            <person name="Tracey A."/>
            <person name="Schneider V."/>
            <person name="Okimoto R."/>
            <person name="Cheng H."/>
            <person name="Hawken R."/>
            <person name="Howe K."/>
            <person name="Jarvis E.D."/>
        </authorList>
    </citation>
    <scope>NUCLEOTIDE SEQUENCE [LARGE SCALE GENOMIC DNA]</scope>
    <source>
        <strain evidence="9">Broiler</strain>
    </source>
</reference>
<dbReference type="AlphaFoldDB" id="A0A8V0Y346"/>
<dbReference type="FunCoup" id="A0A8V0Y346">
    <property type="interactions" value="319"/>
</dbReference>
<evidence type="ECO:0000256" key="6">
    <source>
        <dbReference type="RuleBase" id="RU000682"/>
    </source>
</evidence>
<dbReference type="Proteomes" id="UP000000539">
    <property type="component" value="Chromosome 6"/>
</dbReference>
<keyword evidence="2 5" id="KW-0238">DNA-binding</keyword>
<organism evidence="9 10">
    <name type="scientific">Gallus gallus</name>
    <name type="common">Chicken</name>
    <dbReference type="NCBI Taxonomy" id="9031"/>
    <lineage>
        <taxon>Eukaryota</taxon>
        <taxon>Metazoa</taxon>
        <taxon>Chordata</taxon>
        <taxon>Craniata</taxon>
        <taxon>Vertebrata</taxon>
        <taxon>Euteleostomi</taxon>
        <taxon>Archelosauria</taxon>
        <taxon>Archosauria</taxon>
        <taxon>Dinosauria</taxon>
        <taxon>Saurischia</taxon>
        <taxon>Theropoda</taxon>
        <taxon>Coelurosauria</taxon>
        <taxon>Aves</taxon>
        <taxon>Neognathae</taxon>
        <taxon>Galloanserae</taxon>
        <taxon>Galliformes</taxon>
        <taxon>Phasianidae</taxon>
        <taxon>Phasianinae</taxon>
        <taxon>Gallus</taxon>
    </lineage>
</organism>
<evidence type="ECO:0000313" key="9">
    <source>
        <dbReference type="Ensembl" id="ENSGALP00010011874.1"/>
    </source>
</evidence>
<protein>
    <recommendedName>
        <fullName evidence="8">Homeobox domain-containing protein</fullName>
    </recommendedName>
</protein>
<evidence type="ECO:0000256" key="1">
    <source>
        <dbReference type="ARBA" id="ARBA00004123"/>
    </source>
</evidence>
<dbReference type="Pfam" id="PF00046">
    <property type="entry name" value="Homeodomain"/>
    <property type="match status" value="1"/>
</dbReference>
<dbReference type="SUPFAM" id="SSF46689">
    <property type="entry name" value="Homeodomain-like"/>
    <property type="match status" value="1"/>
</dbReference>
<evidence type="ECO:0000256" key="2">
    <source>
        <dbReference type="ARBA" id="ARBA00023125"/>
    </source>
</evidence>
<feature type="DNA-binding region" description="Homeobox" evidence="5">
    <location>
        <begin position="65"/>
        <end position="144"/>
    </location>
</feature>
<feature type="region of interest" description="Disordered" evidence="7">
    <location>
        <begin position="48"/>
        <end position="72"/>
    </location>
</feature>
<evidence type="ECO:0000313" key="10">
    <source>
        <dbReference type="Proteomes" id="UP000000539"/>
    </source>
</evidence>
<reference evidence="9" key="2">
    <citation type="submission" date="2025-08" db="UniProtKB">
        <authorList>
            <consortium name="Ensembl"/>
        </authorList>
    </citation>
    <scope>IDENTIFICATION</scope>
    <source>
        <strain evidence="9">broiler</strain>
    </source>
</reference>
<dbReference type="SMART" id="SM00389">
    <property type="entry name" value="HOX"/>
    <property type="match status" value="1"/>
</dbReference>
<evidence type="ECO:0000256" key="4">
    <source>
        <dbReference type="ARBA" id="ARBA00023242"/>
    </source>
</evidence>
<proteinExistence type="predicted"/>
<evidence type="ECO:0000256" key="3">
    <source>
        <dbReference type="ARBA" id="ARBA00023155"/>
    </source>
</evidence>
<dbReference type="PANTHER" id="PTHR46123:SF4">
    <property type="entry name" value="MIX-TYPE HOMEOBOX GENE 1-RELATED"/>
    <property type="match status" value="1"/>
</dbReference>
<dbReference type="GeneTree" id="ENSGT00950000185845"/>
<dbReference type="PANTHER" id="PTHR46123">
    <property type="entry name" value="MIX-TYPE HOMEOBOX GENE 1-RELATED"/>
    <property type="match status" value="1"/>
</dbReference>
<accession>A0A8V0Y346</accession>
<dbReference type="Ensembl" id="ENSGALT00010020489.1">
    <property type="protein sequence ID" value="ENSGALP00010011874.1"/>
    <property type="gene ID" value="ENSGALG00010008619.1"/>
</dbReference>
<dbReference type="CDD" id="cd00086">
    <property type="entry name" value="homeodomain"/>
    <property type="match status" value="1"/>
</dbReference>
<dbReference type="GO" id="GO:0003677">
    <property type="term" value="F:DNA binding"/>
    <property type="evidence" value="ECO:0007669"/>
    <property type="project" value="UniProtKB-UniRule"/>
</dbReference>
<evidence type="ECO:0000259" key="8">
    <source>
        <dbReference type="PROSITE" id="PS50071"/>
    </source>
</evidence>
<keyword evidence="10" id="KW-1185">Reference proteome</keyword>
<dbReference type="Gene3D" id="1.10.10.60">
    <property type="entry name" value="Homeodomain-like"/>
    <property type="match status" value="1"/>
</dbReference>
<name>A0A8V0Y346_CHICK</name>
<dbReference type="PROSITE" id="PS50071">
    <property type="entry name" value="HOMEOBOX_2"/>
    <property type="match status" value="1"/>
</dbReference>
<dbReference type="InterPro" id="IPR051306">
    <property type="entry name" value="Homeobox_regulator"/>
</dbReference>
<dbReference type="GO" id="GO:0005634">
    <property type="term" value="C:nucleus"/>
    <property type="evidence" value="ECO:0007669"/>
    <property type="project" value="UniProtKB-SubCell"/>
</dbReference>
<feature type="region of interest" description="Disordered" evidence="7">
    <location>
        <begin position="1"/>
        <end position="30"/>
    </location>
</feature>
<keyword evidence="3 5" id="KW-0371">Homeobox</keyword>
<evidence type="ECO:0000256" key="5">
    <source>
        <dbReference type="PROSITE-ProRule" id="PRU00108"/>
    </source>
</evidence>
<reference evidence="9" key="3">
    <citation type="submission" date="2025-09" db="UniProtKB">
        <authorList>
            <consortium name="Ensembl"/>
        </authorList>
    </citation>
    <scope>IDENTIFICATION</scope>
    <source>
        <strain evidence="9">broiler</strain>
    </source>
</reference>
<dbReference type="InterPro" id="IPR001356">
    <property type="entry name" value="HD"/>
</dbReference>